<evidence type="ECO:0000256" key="4">
    <source>
        <dbReference type="SAM" id="SignalP"/>
    </source>
</evidence>
<dbReference type="InterPro" id="IPR002502">
    <property type="entry name" value="Amidase_domain"/>
</dbReference>
<dbReference type="CDD" id="cd06583">
    <property type="entry name" value="PGRP"/>
    <property type="match status" value="1"/>
</dbReference>
<dbReference type="FunFam" id="3.40.80.10:FF:000001">
    <property type="entry name" value="Peptidoglycan recognition protein 1"/>
    <property type="match status" value="1"/>
</dbReference>
<dbReference type="InterPro" id="IPR015510">
    <property type="entry name" value="PGRP"/>
</dbReference>
<dbReference type="PANTHER" id="PTHR11022">
    <property type="entry name" value="PEPTIDOGLYCAN RECOGNITION PROTEIN"/>
    <property type="match status" value="1"/>
</dbReference>
<evidence type="ECO:0000256" key="3">
    <source>
        <dbReference type="ARBA" id="ARBA00022859"/>
    </source>
</evidence>
<keyword evidence="2" id="KW-0399">Innate immunity</keyword>
<dbReference type="Pfam" id="PF01510">
    <property type="entry name" value="Amidase_2"/>
    <property type="match status" value="1"/>
</dbReference>
<dbReference type="GO" id="GO:0045087">
    <property type="term" value="P:innate immune response"/>
    <property type="evidence" value="ECO:0007669"/>
    <property type="project" value="UniProtKB-KW"/>
</dbReference>
<dbReference type="AlphaFoldDB" id="A0AAW2HCR5"/>
<dbReference type="GO" id="GO:0009253">
    <property type="term" value="P:peptidoglycan catabolic process"/>
    <property type="evidence" value="ECO:0007669"/>
    <property type="project" value="InterPro"/>
</dbReference>
<evidence type="ECO:0000256" key="2">
    <source>
        <dbReference type="ARBA" id="ARBA00022588"/>
    </source>
</evidence>
<protein>
    <recommendedName>
        <fullName evidence="8">Peptidoglycan-recognition protein</fullName>
    </recommendedName>
</protein>
<dbReference type="PANTHER" id="PTHR11022:SF41">
    <property type="entry name" value="PEPTIDOGLYCAN-RECOGNITION PROTEIN LC-RELATED"/>
    <property type="match status" value="1"/>
</dbReference>
<dbReference type="Gene3D" id="3.40.80.10">
    <property type="entry name" value="Peptidoglycan recognition protein-like"/>
    <property type="match status" value="1"/>
</dbReference>
<evidence type="ECO:0008006" key="8">
    <source>
        <dbReference type="Google" id="ProtNLM"/>
    </source>
</evidence>
<reference evidence="7" key="1">
    <citation type="journal article" date="2024" name="Gigascience">
        <title>Chromosome-level genome of the poultry shaft louse Menopon gallinae provides insight into the host-switching and adaptive evolution of parasitic lice.</title>
        <authorList>
            <person name="Xu Y."/>
            <person name="Ma L."/>
            <person name="Liu S."/>
            <person name="Liang Y."/>
            <person name="Liu Q."/>
            <person name="He Z."/>
            <person name="Tian L."/>
            <person name="Duan Y."/>
            <person name="Cai W."/>
            <person name="Li H."/>
            <person name="Song F."/>
        </authorList>
    </citation>
    <scope>NUCLEOTIDE SEQUENCE</scope>
    <source>
        <strain evidence="7">Cailab_2023a</strain>
    </source>
</reference>
<proteinExistence type="inferred from homology"/>
<accession>A0AAW2HCR5</accession>
<sequence>MYTLIVLSILPLACMSCPEIIPRPAWKARPPANGAFQCMAVKSPNILIHHTYIPKICKTTEACKQSMNGMQRYHQETRSWSDIGYNFCIGGDGNVYEGRGWGVVGYPANGYEFNSTGICFIGDYTNSLPSDKMLKAAIDLIECGISKGFINKEPQVLGIREVIPTQSPGDKLQSYIEKTRFGYARYMEYENYVNIK</sequence>
<dbReference type="InterPro" id="IPR036505">
    <property type="entry name" value="Amidase/PGRP_sf"/>
</dbReference>
<keyword evidence="4" id="KW-0732">Signal</keyword>
<keyword evidence="3" id="KW-0391">Immunity</keyword>
<evidence type="ECO:0000256" key="1">
    <source>
        <dbReference type="ARBA" id="ARBA00007553"/>
    </source>
</evidence>
<dbReference type="SMART" id="SM00701">
    <property type="entry name" value="PGRP"/>
    <property type="match status" value="1"/>
</dbReference>
<comment type="caution">
    <text evidence="7">The sequence shown here is derived from an EMBL/GenBank/DDBJ whole genome shotgun (WGS) entry which is preliminary data.</text>
</comment>
<feature type="domain" description="Peptidoglycan recognition protein family" evidence="6">
    <location>
        <begin position="18"/>
        <end position="163"/>
    </location>
</feature>
<gene>
    <name evidence="7" type="ORF">PYX00_009648</name>
</gene>
<dbReference type="EMBL" id="JARGDH010000005">
    <property type="protein sequence ID" value="KAL0267356.1"/>
    <property type="molecule type" value="Genomic_DNA"/>
</dbReference>
<organism evidence="7">
    <name type="scientific">Menopon gallinae</name>
    <name type="common">poultry shaft louse</name>
    <dbReference type="NCBI Taxonomy" id="328185"/>
    <lineage>
        <taxon>Eukaryota</taxon>
        <taxon>Metazoa</taxon>
        <taxon>Ecdysozoa</taxon>
        <taxon>Arthropoda</taxon>
        <taxon>Hexapoda</taxon>
        <taxon>Insecta</taxon>
        <taxon>Pterygota</taxon>
        <taxon>Neoptera</taxon>
        <taxon>Paraneoptera</taxon>
        <taxon>Psocodea</taxon>
        <taxon>Troctomorpha</taxon>
        <taxon>Phthiraptera</taxon>
        <taxon>Amblycera</taxon>
        <taxon>Menoponidae</taxon>
        <taxon>Menopon</taxon>
    </lineage>
</organism>
<dbReference type="InterPro" id="IPR006619">
    <property type="entry name" value="PGRP_domain_met/bac"/>
</dbReference>
<feature type="chain" id="PRO_5043889929" description="Peptidoglycan-recognition protein" evidence="4">
    <location>
        <begin position="17"/>
        <end position="196"/>
    </location>
</feature>
<feature type="domain" description="N-acetylmuramoyl-L-alanine amidase" evidence="5">
    <location>
        <begin position="34"/>
        <end position="169"/>
    </location>
</feature>
<dbReference type="SUPFAM" id="SSF55846">
    <property type="entry name" value="N-acetylmuramoyl-L-alanine amidase-like"/>
    <property type="match status" value="1"/>
</dbReference>
<evidence type="ECO:0000313" key="7">
    <source>
        <dbReference type="EMBL" id="KAL0267356.1"/>
    </source>
</evidence>
<dbReference type="GO" id="GO:0008745">
    <property type="term" value="F:N-acetylmuramoyl-L-alanine amidase activity"/>
    <property type="evidence" value="ECO:0007669"/>
    <property type="project" value="InterPro"/>
</dbReference>
<dbReference type="SMART" id="SM00644">
    <property type="entry name" value="Ami_2"/>
    <property type="match status" value="1"/>
</dbReference>
<feature type="signal peptide" evidence="4">
    <location>
        <begin position="1"/>
        <end position="16"/>
    </location>
</feature>
<evidence type="ECO:0000259" key="6">
    <source>
        <dbReference type="SMART" id="SM00701"/>
    </source>
</evidence>
<dbReference type="GO" id="GO:0008270">
    <property type="term" value="F:zinc ion binding"/>
    <property type="evidence" value="ECO:0007669"/>
    <property type="project" value="InterPro"/>
</dbReference>
<name>A0AAW2HCR5_9NEOP</name>
<evidence type="ECO:0000259" key="5">
    <source>
        <dbReference type="SMART" id="SM00644"/>
    </source>
</evidence>
<comment type="similarity">
    <text evidence="1">Belongs to the N-acetylmuramoyl-L-alanine amidase 2 family.</text>
</comment>